<organism evidence="1 2">
    <name type="scientific">Eretmocerus hayati</name>
    <dbReference type="NCBI Taxonomy" id="131215"/>
    <lineage>
        <taxon>Eukaryota</taxon>
        <taxon>Metazoa</taxon>
        <taxon>Ecdysozoa</taxon>
        <taxon>Arthropoda</taxon>
        <taxon>Hexapoda</taxon>
        <taxon>Insecta</taxon>
        <taxon>Pterygota</taxon>
        <taxon>Neoptera</taxon>
        <taxon>Endopterygota</taxon>
        <taxon>Hymenoptera</taxon>
        <taxon>Apocrita</taxon>
        <taxon>Proctotrupomorpha</taxon>
        <taxon>Chalcidoidea</taxon>
        <taxon>Aphelinidae</taxon>
        <taxon>Aphelininae</taxon>
        <taxon>Eretmocerus</taxon>
    </lineage>
</organism>
<gene>
    <name evidence="1" type="ORF">QAD02_009755</name>
</gene>
<name>A0ACC2NAK5_9HYME</name>
<protein>
    <submittedName>
        <fullName evidence="1">Uncharacterized protein</fullName>
    </submittedName>
</protein>
<accession>A0ACC2NAK5</accession>
<proteinExistence type="predicted"/>
<dbReference type="Proteomes" id="UP001239111">
    <property type="component" value="Chromosome 4"/>
</dbReference>
<reference evidence="1" key="1">
    <citation type="submission" date="2023-04" db="EMBL/GenBank/DDBJ databases">
        <title>A chromosome-level genome assembly of the parasitoid wasp Eretmocerus hayati.</title>
        <authorList>
            <person name="Zhong Y."/>
            <person name="Liu S."/>
            <person name="Liu Y."/>
        </authorList>
    </citation>
    <scope>NUCLEOTIDE SEQUENCE</scope>
    <source>
        <strain evidence="1">ZJU_SS_LIU_2023</strain>
    </source>
</reference>
<comment type="caution">
    <text evidence="1">The sequence shown here is derived from an EMBL/GenBank/DDBJ whole genome shotgun (WGS) entry which is preliminary data.</text>
</comment>
<keyword evidence="2" id="KW-1185">Reference proteome</keyword>
<evidence type="ECO:0000313" key="1">
    <source>
        <dbReference type="EMBL" id="KAJ8668092.1"/>
    </source>
</evidence>
<sequence>MERWGNKVAVVTGASSGIGLAISKALVSHGLIVVGLARRLAKMENEMKDVKGTGKFYARECDITKEEEVVQALEWVKDTLGSFNILINNAGTLIFGKTEDTCVDEMEHVVKLNILGLLYCTKYSITMMKETQTEAHIININSDLGHNVPPLASGIFLNIYPPTKFAVRALSETWKNELSNSKIRVTNVSPGLVKTELWDKATEANPKVAQMPALEAQDLSNAIVYVLGAPSHVEINELRLTAKRT</sequence>
<dbReference type="EMBL" id="CM056744">
    <property type="protein sequence ID" value="KAJ8668092.1"/>
    <property type="molecule type" value="Genomic_DNA"/>
</dbReference>
<evidence type="ECO:0000313" key="2">
    <source>
        <dbReference type="Proteomes" id="UP001239111"/>
    </source>
</evidence>